<evidence type="ECO:0000313" key="2">
    <source>
        <dbReference type="Proteomes" id="UP000576209"/>
    </source>
</evidence>
<evidence type="ECO:0000313" key="1">
    <source>
        <dbReference type="EMBL" id="MBB4079106.1"/>
    </source>
</evidence>
<keyword evidence="2" id="KW-1185">Reference proteome</keyword>
<comment type="caution">
    <text evidence="1">The sequence shown here is derived from an EMBL/GenBank/DDBJ whole genome shotgun (WGS) entry which is preliminary data.</text>
</comment>
<sequence length="283" mass="30593">MRPLFLLSLTLLLTACPPDLEVAPALLLVEDFSLSTTEGQGAPTTEITEVWAFADEEFIGVFPLPARIPLLRVGTVAIRLEAGIHQDGRSVTPDIYPFYTSFSSSIDVASGQTLDLGVLPIRYRDETVFGFIEDFEPGRGRTFTEILAGTGGIRPQTDVVRSGGAAGAVELGDSNRLAEIATGQTFTGLATVPINVWLEVDYRGDAPAVFGVIGEQNGIAVRVFDPGFLPRDNWTKIYFNLGPVIGSSGLEQLQVAISTLLGDERDRGTVYLDNLKLLYFPPQ</sequence>
<dbReference type="EMBL" id="JACIFF010000003">
    <property type="protein sequence ID" value="MBB4079106.1"/>
    <property type="molecule type" value="Genomic_DNA"/>
</dbReference>
<organism evidence="1 2">
    <name type="scientific">Neolewinella aquimaris</name>
    <dbReference type="NCBI Taxonomy" id="1835722"/>
    <lineage>
        <taxon>Bacteria</taxon>
        <taxon>Pseudomonadati</taxon>
        <taxon>Bacteroidota</taxon>
        <taxon>Saprospiria</taxon>
        <taxon>Saprospirales</taxon>
        <taxon>Lewinellaceae</taxon>
        <taxon>Neolewinella</taxon>
    </lineage>
</organism>
<protein>
    <submittedName>
        <fullName evidence="1">Uncharacterized protein</fullName>
    </submittedName>
</protein>
<dbReference type="Proteomes" id="UP000576209">
    <property type="component" value="Unassembled WGS sequence"/>
</dbReference>
<dbReference type="PROSITE" id="PS51257">
    <property type="entry name" value="PROKAR_LIPOPROTEIN"/>
    <property type="match status" value="1"/>
</dbReference>
<name>A0A840EDU2_9BACT</name>
<dbReference type="RefSeq" id="WP_183495345.1">
    <property type="nucleotide sequence ID" value="NZ_JACIFF010000003.1"/>
</dbReference>
<reference evidence="1 2" key="1">
    <citation type="submission" date="2020-08" db="EMBL/GenBank/DDBJ databases">
        <title>Genomic Encyclopedia of Type Strains, Phase IV (KMG-IV): sequencing the most valuable type-strain genomes for metagenomic binning, comparative biology and taxonomic classification.</title>
        <authorList>
            <person name="Goeker M."/>
        </authorList>
    </citation>
    <scope>NUCLEOTIDE SEQUENCE [LARGE SCALE GENOMIC DNA]</scope>
    <source>
        <strain evidence="1 2">DSM 105137</strain>
    </source>
</reference>
<gene>
    <name evidence="1" type="ORF">GGR28_001723</name>
</gene>
<accession>A0A840EDU2</accession>
<dbReference type="AlphaFoldDB" id="A0A840EDU2"/>
<proteinExistence type="predicted"/>